<dbReference type="AlphaFoldDB" id="A0A1M4SXH6"/>
<dbReference type="SUPFAM" id="SSF52833">
    <property type="entry name" value="Thioredoxin-like"/>
    <property type="match status" value="1"/>
</dbReference>
<dbReference type="InterPro" id="IPR000866">
    <property type="entry name" value="AhpC/TSA"/>
</dbReference>
<proteinExistence type="predicted"/>
<dbReference type="RefSeq" id="WP_073150520.1">
    <property type="nucleotide sequence ID" value="NZ_FQVL01000001.1"/>
</dbReference>
<dbReference type="CDD" id="cd02969">
    <property type="entry name" value="PRX_like1"/>
    <property type="match status" value="1"/>
</dbReference>
<dbReference type="EMBL" id="FQVL01000001">
    <property type="protein sequence ID" value="SHE36890.1"/>
    <property type="molecule type" value="Genomic_DNA"/>
</dbReference>
<keyword evidence="1" id="KW-1015">Disulfide bond</keyword>
<dbReference type="PANTHER" id="PTHR43640">
    <property type="entry name" value="OS07G0260300 PROTEIN"/>
    <property type="match status" value="1"/>
</dbReference>
<dbReference type="PANTHER" id="PTHR43640:SF1">
    <property type="entry name" value="THIOREDOXIN-DEPENDENT PEROXIREDOXIN"/>
    <property type="match status" value="1"/>
</dbReference>
<dbReference type="InterPro" id="IPR047262">
    <property type="entry name" value="PRX-like1"/>
</dbReference>
<dbReference type="OrthoDB" id="9809746at2"/>
<dbReference type="Gene3D" id="3.40.30.10">
    <property type="entry name" value="Glutaredoxin"/>
    <property type="match status" value="1"/>
</dbReference>
<dbReference type="Proteomes" id="UP000184476">
    <property type="component" value="Unassembled WGS sequence"/>
</dbReference>
<name>A0A1M4SXH6_9BACL</name>
<reference evidence="3 4" key="1">
    <citation type="submission" date="2016-11" db="EMBL/GenBank/DDBJ databases">
        <authorList>
            <person name="Jaros S."/>
            <person name="Januszkiewicz K."/>
            <person name="Wedrychowicz H."/>
        </authorList>
    </citation>
    <scope>NUCLEOTIDE SEQUENCE [LARGE SCALE GENOMIC DNA]</scope>
    <source>
        <strain evidence="3 4">DSM 44666</strain>
    </source>
</reference>
<dbReference type="STRING" id="112248.SAMN05444392_101191"/>
<evidence type="ECO:0000256" key="1">
    <source>
        <dbReference type="ARBA" id="ARBA00023157"/>
    </source>
</evidence>
<sequence>MARTESNMFPLGNPATPFELLDVISNQTLSLKELASDTATVIFFICNHCPFVKHINAELINVANHYKEKGISFIGINSNDADSYPDDSPENMKQVAEDLQYPFPYLYDETQEVARAYQAACTPDFYIFDKELKCVYRGQLDDSRPGNGIEPNGASIRAALDSILAGKPVPERQKPSLGCNIKWKSN</sequence>
<dbReference type="PROSITE" id="PS51352">
    <property type="entry name" value="THIOREDOXIN_2"/>
    <property type="match status" value="1"/>
</dbReference>
<dbReference type="InterPro" id="IPR013766">
    <property type="entry name" value="Thioredoxin_domain"/>
</dbReference>
<organism evidence="3 4">
    <name type="scientific">Seinonella peptonophila</name>
    <dbReference type="NCBI Taxonomy" id="112248"/>
    <lineage>
        <taxon>Bacteria</taxon>
        <taxon>Bacillati</taxon>
        <taxon>Bacillota</taxon>
        <taxon>Bacilli</taxon>
        <taxon>Bacillales</taxon>
        <taxon>Thermoactinomycetaceae</taxon>
        <taxon>Seinonella</taxon>
    </lineage>
</organism>
<keyword evidence="4" id="KW-1185">Reference proteome</keyword>
<dbReference type="GO" id="GO:0016491">
    <property type="term" value="F:oxidoreductase activity"/>
    <property type="evidence" value="ECO:0007669"/>
    <property type="project" value="InterPro"/>
</dbReference>
<evidence type="ECO:0000259" key="2">
    <source>
        <dbReference type="PROSITE" id="PS51352"/>
    </source>
</evidence>
<evidence type="ECO:0000313" key="3">
    <source>
        <dbReference type="EMBL" id="SHE36890.1"/>
    </source>
</evidence>
<evidence type="ECO:0000313" key="4">
    <source>
        <dbReference type="Proteomes" id="UP000184476"/>
    </source>
</evidence>
<feature type="domain" description="Thioredoxin" evidence="2">
    <location>
        <begin position="9"/>
        <end position="165"/>
    </location>
</feature>
<dbReference type="InterPro" id="IPR036249">
    <property type="entry name" value="Thioredoxin-like_sf"/>
</dbReference>
<dbReference type="GO" id="GO:0016209">
    <property type="term" value="F:antioxidant activity"/>
    <property type="evidence" value="ECO:0007669"/>
    <property type="project" value="InterPro"/>
</dbReference>
<accession>A0A1M4SXH6</accession>
<protein>
    <submittedName>
        <fullName evidence="3">Peroxiredoxin</fullName>
    </submittedName>
</protein>
<dbReference type="Pfam" id="PF00578">
    <property type="entry name" value="AhpC-TSA"/>
    <property type="match status" value="1"/>
</dbReference>
<gene>
    <name evidence="3" type="ORF">SAMN05444392_101191</name>
</gene>